<organism evidence="2 3">
    <name type="scientific">Thalassotalea loyana</name>
    <dbReference type="NCBI Taxonomy" id="280483"/>
    <lineage>
        <taxon>Bacteria</taxon>
        <taxon>Pseudomonadati</taxon>
        <taxon>Pseudomonadota</taxon>
        <taxon>Gammaproteobacteria</taxon>
        <taxon>Alteromonadales</taxon>
        <taxon>Colwelliaceae</taxon>
        <taxon>Thalassotalea</taxon>
    </lineage>
</organism>
<evidence type="ECO:0000313" key="3">
    <source>
        <dbReference type="Proteomes" id="UP001157134"/>
    </source>
</evidence>
<dbReference type="RefSeq" id="WP_284297389.1">
    <property type="nucleotide sequence ID" value="NZ_BSSV01000003.1"/>
</dbReference>
<protein>
    <recommendedName>
        <fullName evidence="4">PEP-CTERM sorting domain-containing protein</fullName>
    </recommendedName>
</protein>
<evidence type="ECO:0000313" key="2">
    <source>
        <dbReference type="EMBL" id="GLX85360.1"/>
    </source>
</evidence>
<gene>
    <name evidence="2" type="ORF">tloyanaT_16120</name>
</gene>
<dbReference type="SUPFAM" id="SSF49384">
    <property type="entry name" value="Carbohydrate-binding domain"/>
    <property type="match status" value="1"/>
</dbReference>
<feature type="chain" id="PRO_5045238684" description="PEP-CTERM sorting domain-containing protein" evidence="1">
    <location>
        <begin position="19"/>
        <end position="173"/>
    </location>
</feature>
<name>A0ABQ6HF36_9GAMM</name>
<evidence type="ECO:0008006" key="4">
    <source>
        <dbReference type="Google" id="ProtNLM"/>
    </source>
</evidence>
<evidence type="ECO:0000256" key="1">
    <source>
        <dbReference type="SAM" id="SignalP"/>
    </source>
</evidence>
<dbReference type="InterPro" id="IPR008965">
    <property type="entry name" value="CBM2/CBM3_carb-bd_dom_sf"/>
</dbReference>
<accession>A0ABQ6HF36</accession>
<dbReference type="Gene3D" id="2.60.40.680">
    <property type="match status" value="1"/>
</dbReference>
<dbReference type="Proteomes" id="UP001157134">
    <property type="component" value="Unassembled WGS sequence"/>
</dbReference>
<feature type="signal peptide" evidence="1">
    <location>
        <begin position="1"/>
        <end position="18"/>
    </location>
</feature>
<dbReference type="EMBL" id="BSSV01000003">
    <property type="protein sequence ID" value="GLX85360.1"/>
    <property type="molecule type" value="Genomic_DNA"/>
</dbReference>
<comment type="caution">
    <text evidence="2">The sequence shown here is derived from an EMBL/GenBank/DDBJ whole genome shotgun (WGS) entry which is preliminary data.</text>
</comment>
<proteinExistence type="predicted"/>
<reference evidence="2 3" key="1">
    <citation type="submission" date="2023-03" db="EMBL/GenBank/DDBJ databases">
        <title>Thalassotalea loyana LMG 22536T draft genome sequence.</title>
        <authorList>
            <person name="Sawabe T."/>
        </authorList>
    </citation>
    <scope>NUCLEOTIDE SEQUENCE [LARGE SCALE GENOMIC DNA]</scope>
    <source>
        <strain evidence="2 3">LMG 22536</strain>
    </source>
</reference>
<sequence length="173" mass="18410">MKKIIALLFALQCFAANASLITFDLSNNTPIAGDTLLVDIVINNINADAAELTFDIDFDDVALSFLGFTVADDVVNFGGFGSADEDLFTTGILNVGAYWFFASDKPGTSFTLGQLSFDVAGTLQETFSGSNFFAADESYNQINAQSLPQVPVPAPASFVLLALGLVGLRFIKK</sequence>
<keyword evidence="3" id="KW-1185">Reference proteome</keyword>
<keyword evidence="1" id="KW-0732">Signal</keyword>